<dbReference type="AlphaFoldDB" id="A0A928BRM8"/>
<dbReference type="PANTHER" id="PTHR37419">
    <property type="entry name" value="SERINE/THREONINE-PROTEIN KINASE TOXIN HIPA"/>
    <property type="match status" value="1"/>
</dbReference>
<evidence type="ECO:0000256" key="2">
    <source>
        <dbReference type="ARBA" id="ARBA00022679"/>
    </source>
</evidence>
<dbReference type="InterPro" id="IPR012893">
    <property type="entry name" value="HipA-like_C"/>
</dbReference>
<protein>
    <submittedName>
        <fullName evidence="5">Type II toxin-antitoxin system HipA family toxin</fullName>
    </submittedName>
</protein>
<dbReference type="GO" id="GO:0005829">
    <property type="term" value="C:cytosol"/>
    <property type="evidence" value="ECO:0007669"/>
    <property type="project" value="TreeGrafter"/>
</dbReference>
<dbReference type="Pfam" id="PF07804">
    <property type="entry name" value="HipA_C"/>
    <property type="match status" value="1"/>
</dbReference>
<accession>A0A928BRM8</accession>
<keyword evidence="3" id="KW-0418">Kinase</keyword>
<evidence type="ECO:0000256" key="1">
    <source>
        <dbReference type="ARBA" id="ARBA00010164"/>
    </source>
</evidence>
<evidence type="ECO:0000256" key="3">
    <source>
        <dbReference type="ARBA" id="ARBA00022777"/>
    </source>
</evidence>
<dbReference type="EMBL" id="SUYD01000001">
    <property type="protein sequence ID" value="MBE6264847.1"/>
    <property type="molecule type" value="Genomic_DNA"/>
</dbReference>
<evidence type="ECO:0000313" key="5">
    <source>
        <dbReference type="EMBL" id="MBE6264847.1"/>
    </source>
</evidence>
<dbReference type="Proteomes" id="UP000763088">
    <property type="component" value="Unassembled WGS sequence"/>
</dbReference>
<comment type="similarity">
    <text evidence="1">Belongs to the HipA Ser/Thr kinase family.</text>
</comment>
<gene>
    <name evidence="5" type="ORF">E7102_00030</name>
</gene>
<sequence>METLYIYADFDWLDKPELIGRLTYERLRGNGTYGFSFDNDWLKNHSDILISEEVGNFSGFQYSQEEHVFGFVSDTLPDRWGRRLLERKEQTEAIEEKRPKRTLYSYDYLVGIDDFLRMGALRLKKDPDGEFLNSDSRLIVPPLTSIKELTIAAQEYEKSDEANELPEEKWIRQLAHPGTSLGGARPKANVVDEKEHLWIAKFPSRKDVYDMALWEHLCHLLAKEAGINVAETNLIPAGNDGYHALLSKRFDRTDDGKRIHFASAMTMTGLTDGDNHETGHGYLDIVDFIIKGCCDVDENLNELYRRVAFNIFVGNSDDHFRNHGFLLTKKGWTLSPAYDLNPTDSMTQSLLIDNDSNESSLKRLLSACDDYYISSETAEQIISEVTTAIGRWETIAKNLHISNEEMNRFAWRLDNVRLFL</sequence>
<proteinExistence type="inferred from homology"/>
<comment type="caution">
    <text evidence="5">The sequence shown here is derived from an EMBL/GenBank/DDBJ whole genome shotgun (WGS) entry which is preliminary data.</text>
</comment>
<dbReference type="Gene3D" id="1.10.1070.20">
    <property type="match status" value="1"/>
</dbReference>
<reference evidence="5" key="1">
    <citation type="submission" date="2019-04" db="EMBL/GenBank/DDBJ databases">
        <title>Evolution of Biomass-Degrading Anaerobic Consortia Revealed by Metagenomics.</title>
        <authorList>
            <person name="Peng X."/>
        </authorList>
    </citation>
    <scope>NUCLEOTIDE SEQUENCE</scope>
    <source>
        <strain evidence="5">SIG141</strain>
    </source>
</reference>
<evidence type="ECO:0000259" key="4">
    <source>
        <dbReference type="Pfam" id="PF07804"/>
    </source>
</evidence>
<dbReference type="PANTHER" id="PTHR37419:SF8">
    <property type="entry name" value="TOXIN YJJJ"/>
    <property type="match status" value="1"/>
</dbReference>
<feature type="domain" description="HipA-like C-terminal" evidence="4">
    <location>
        <begin position="179"/>
        <end position="389"/>
    </location>
</feature>
<organism evidence="5 6">
    <name type="scientific">Xylanibacter ruminicola</name>
    <name type="common">Prevotella ruminicola</name>
    <dbReference type="NCBI Taxonomy" id="839"/>
    <lineage>
        <taxon>Bacteria</taxon>
        <taxon>Pseudomonadati</taxon>
        <taxon>Bacteroidota</taxon>
        <taxon>Bacteroidia</taxon>
        <taxon>Bacteroidales</taxon>
        <taxon>Prevotellaceae</taxon>
        <taxon>Xylanibacter</taxon>
    </lineage>
</organism>
<dbReference type="GO" id="GO:0004674">
    <property type="term" value="F:protein serine/threonine kinase activity"/>
    <property type="evidence" value="ECO:0007669"/>
    <property type="project" value="TreeGrafter"/>
</dbReference>
<name>A0A928BRM8_XYLRU</name>
<evidence type="ECO:0000313" key="6">
    <source>
        <dbReference type="Proteomes" id="UP000763088"/>
    </source>
</evidence>
<dbReference type="InterPro" id="IPR052028">
    <property type="entry name" value="HipA_Ser/Thr_kinase"/>
</dbReference>
<keyword evidence="2" id="KW-0808">Transferase</keyword>